<dbReference type="Gene3D" id="3.10.20.280">
    <property type="entry name" value="RnfH-like"/>
    <property type="match status" value="1"/>
</dbReference>
<evidence type="ECO:0000256" key="3">
    <source>
        <dbReference type="SAM" id="MobiDB-lite"/>
    </source>
</evidence>
<evidence type="ECO:0000313" key="4">
    <source>
        <dbReference type="EMBL" id="SCV00855.1"/>
    </source>
</evidence>
<accession>A0A1K0IRR1</accession>
<evidence type="ECO:0000256" key="1">
    <source>
        <dbReference type="ARBA" id="ARBA00010645"/>
    </source>
</evidence>
<dbReference type="PANTHER" id="PTHR37483">
    <property type="entry name" value="UPF0125 PROTEIN RATB"/>
    <property type="match status" value="1"/>
</dbReference>
<dbReference type="RefSeq" id="WP_340530700.1">
    <property type="nucleotide sequence ID" value="NZ_FMSH01000526.1"/>
</dbReference>
<dbReference type="HAMAP" id="MF_00460">
    <property type="entry name" value="UPF0125_RnfH"/>
    <property type="match status" value="1"/>
</dbReference>
<dbReference type="Pfam" id="PF03658">
    <property type="entry name" value="Ub-RnfH"/>
    <property type="match status" value="1"/>
</dbReference>
<reference evidence="4" key="1">
    <citation type="submission" date="2016-09" db="EMBL/GenBank/DDBJ databases">
        <authorList>
            <person name="Capua I."/>
            <person name="De Benedictis P."/>
            <person name="Joannis T."/>
            <person name="Lombin L.H."/>
            <person name="Cattoli G."/>
        </authorList>
    </citation>
    <scope>NUCLEOTIDE SEQUENCE</scope>
    <source>
        <strain evidence="4">B9</strain>
    </source>
</reference>
<comment type="similarity">
    <text evidence="1 2">Belongs to the UPF0125 (RnfH) family.</text>
</comment>
<dbReference type="EMBL" id="FMSH01000526">
    <property type="protein sequence ID" value="SCV00855.1"/>
    <property type="molecule type" value="Genomic_DNA"/>
</dbReference>
<dbReference type="PANTHER" id="PTHR37483:SF1">
    <property type="entry name" value="UPF0125 PROTEIN RATB"/>
    <property type="match status" value="1"/>
</dbReference>
<proteinExistence type="inferred from homology"/>
<dbReference type="InterPro" id="IPR016155">
    <property type="entry name" value="Mopterin_synth/thiamin_S_b"/>
</dbReference>
<dbReference type="InterPro" id="IPR005346">
    <property type="entry name" value="RnfH"/>
</dbReference>
<sequence length="115" mass="12362">MSPTDAGAGMVHIAVCYARPDTVFLKEIDVPAGTTIAAAIVGSGLQQACPEVDPSTMRVGIFGKLKTPETVVREGDRVEVYRPLTADPKQARRKRVQKQRAGGTREGQKWLRGSG</sequence>
<dbReference type="InterPro" id="IPR037021">
    <property type="entry name" value="RnfH_sf"/>
</dbReference>
<feature type="region of interest" description="Disordered" evidence="3">
    <location>
        <begin position="82"/>
        <end position="115"/>
    </location>
</feature>
<dbReference type="AlphaFoldDB" id="A0A1K0IRR1"/>
<name>A0A1K0IRR1_CUPNE</name>
<dbReference type="SUPFAM" id="SSF54285">
    <property type="entry name" value="MoaD/ThiS"/>
    <property type="match status" value="1"/>
</dbReference>
<evidence type="ECO:0000256" key="2">
    <source>
        <dbReference type="HAMAP-Rule" id="MF_00460"/>
    </source>
</evidence>
<organism evidence="4">
    <name type="scientific">Cupriavidus necator</name>
    <name type="common">Alcaligenes eutrophus</name>
    <name type="synonym">Ralstonia eutropha</name>
    <dbReference type="NCBI Taxonomy" id="106590"/>
    <lineage>
        <taxon>Bacteria</taxon>
        <taxon>Pseudomonadati</taxon>
        <taxon>Pseudomonadota</taxon>
        <taxon>Betaproteobacteria</taxon>
        <taxon>Burkholderiales</taxon>
        <taxon>Burkholderiaceae</taxon>
        <taxon>Cupriavidus</taxon>
    </lineage>
</organism>
<protein>
    <recommendedName>
        <fullName evidence="2">UPF0125 protein CNECB9_770002</fullName>
    </recommendedName>
</protein>
<gene>
    <name evidence="4" type="primary">rnfH</name>
    <name evidence="4" type="ORF">CNECB9_770002</name>
</gene>
<dbReference type="NCBIfam" id="NF002490">
    <property type="entry name" value="PRK01777.1"/>
    <property type="match status" value="1"/>
</dbReference>